<dbReference type="OrthoDB" id="3269759at2759"/>
<evidence type="ECO:0000313" key="1">
    <source>
        <dbReference type="EMBL" id="KAG2089619.1"/>
    </source>
</evidence>
<dbReference type="AlphaFoldDB" id="A0A9P7JMV3"/>
<reference evidence="1" key="1">
    <citation type="journal article" date="2020" name="New Phytol.">
        <title>Comparative genomics reveals dynamic genome evolution in host specialist ectomycorrhizal fungi.</title>
        <authorList>
            <person name="Lofgren L.A."/>
            <person name="Nguyen N.H."/>
            <person name="Vilgalys R."/>
            <person name="Ruytinx J."/>
            <person name="Liao H.L."/>
            <person name="Branco S."/>
            <person name="Kuo A."/>
            <person name="LaButti K."/>
            <person name="Lipzen A."/>
            <person name="Andreopoulos W."/>
            <person name="Pangilinan J."/>
            <person name="Riley R."/>
            <person name="Hundley H."/>
            <person name="Na H."/>
            <person name="Barry K."/>
            <person name="Grigoriev I.V."/>
            <person name="Stajich J.E."/>
            <person name="Kennedy P.G."/>
        </authorList>
    </citation>
    <scope>NUCLEOTIDE SEQUENCE</scope>
    <source>
        <strain evidence="1">FC423</strain>
    </source>
</reference>
<dbReference type="GeneID" id="64694223"/>
<comment type="caution">
    <text evidence="1">The sequence shown here is derived from an EMBL/GenBank/DDBJ whole genome shotgun (WGS) entry which is preliminary data.</text>
</comment>
<keyword evidence="2" id="KW-1185">Reference proteome</keyword>
<dbReference type="Proteomes" id="UP000823399">
    <property type="component" value="Unassembled WGS sequence"/>
</dbReference>
<gene>
    <name evidence="1" type="ORF">F5147DRAFT_587063</name>
</gene>
<sequence length="52" mass="5860">MSTSNGKLGEDFLRIPKLAADGENWMMYKEHLQWSIDARGLLGHLDGTETKP</sequence>
<protein>
    <submittedName>
        <fullName evidence="1">Uncharacterized protein</fullName>
    </submittedName>
</protein>
<feature type="non-terminal residue" evidence="1">
    <location>
        <position position="52"/>
    </location>
</feature>
<organism evidence="1 2">
    <name type="scientific">Suillus discolor</name>
    <dbReference type="NCBI Taxonomy" id="1912936"/>
    <lineage>
        <taxon>Eukaryota</taxon>
        <taxon>Fungi</taxon>
        <taxon>Dikarya</taxon>
        <taxon>Basidiomycota</taxon>
        <taxon>Agaricomycotina</taxon>
        <taxon>Agaricomycetes</taxon>
        <taxon>Agaricomycetidae</taxon>
        <taxon>Boletales</taxon>
        <taxon>Suillineae</taxon>
        <taxon>Suillaceae</taxon>
        <taxon>Suillus</taxon>
    </lineage>
</organism>
<name>A0A9P7JMV3_9AGAM</name>
<dbReference type="RefSeq" id="XP_041285958.1">
    <property type="nucleotide sequence ID" value="XM_041431964.1"/>
</dbReference>
<proteinExistence type="predicted"/>
<dbReference type="EMBL" id="JABBWM010000110">
    <property type="protein sequence ID" value="KAG2089619.1"/>
    <property type="molecule type" value="Genomic_DNA"/>
</dbReference>
<accession>A0A9P7JMV3</accession>
<evidence type="ECO:0000313" key="2">
    <source>
        <dbReference type="Proteomes" id="UP000823399"/>
    </source>
</evidence>